<evidence type="ECO:0000256" key="1">
    <source>
        <dbReference type="SAM" id="Coils"/>
    </source>
</evidence>
<name>A0AAW1NND2_9CHLO</name>
<dbReference type="EMBL" id="JALJOQ010000183">
    <property type="protein sequence ID" value="KAK9791144.1"/>
    <property type="molecule type" value="Genomic_DNA"/>
</dbReference>
<dbReference type="AlphaFoldDB" id="A0AAW1NND2"/>
<proteinExistence type="predicted"/>
<evidence type="ECO:0000313" key="3">
    <source>
        <dbReference type="EMBL" id="KAK9791144.1"/>
    </source>
</evidence>
<sequence length="163" mass="18555">MRAKRQEELEAMRQQAVEMLDENKAMRAHISRLEAEQASIVPHADRPVTPQYQEPVYVHTHRPAPQRMSHAKWLEFLPVLAAQAGWSEADIKRSAANYCRNDQSSEGEMEDDQQRMQQAGPHHLHESSQPTMMRHGFSHPREAGHAMSGSTAFSRPLAHVYPA</sequence>
<gene>
    <name evidence="3" type="ORF">WJX73_010379</name>
</gene>
<comment type="caution">
    <text evidence="3">The sequence shown here is derived from an EMBL/GenBank/DDBJ whole genome shotgun (WGS) entry which is preliminary data.</text>
</comment>
<keyword evidence="1" id="KW-0175">Coiled coil</keyword>
<feature type="region of interest" description="Disordered" evidence="2">
    <location>
        <begin position="102"/>
        <end position="151"/>
    </location>
</feature>
<keyword evidence="4" id="KW-1185">Reference proteome</keyword>
<accession>A0AAW1NND2</accession>
<dbReference type="Proteomes" id="UP001465755">
    <property type="component" value="Unassembled WGS sequence"/>
</dbReference>
<reference evidence="3 4" key="1">
    <citation type="journal article" date="2024" name="Nat. Commun.">
        <title>Phylogenomics reveals the evolutionary origins of lichenization in chlorophyte algae.</title>
        <authorList>
            <person name="Puginier C."/>
            <person name="Libourel C."/>
            <person name="Otte J."/>
            <person name="Skaloud P."/>
            <person name="Haon M."/>
            <person name="Grisel S."/>
            <person name="Petersen M."/>
            <person name="Berrin J.G."/>
            <person name="Delaux P.M."/>
            <person name="Dal Grande F."/>
            <person name="Keller J."/>
        </authorList>
    </citation>
    <scope>NUCLEOTIDE SEQUENCE [LARGE SCALE GENOMIC DNA]</scope>
    <source>
        <strain evidence="3 4">SAG 2036</strain>
    </source>
</reference>
<feature type="coiled-coil region" evidence="1">
    <location>
        <begin position="2"/>
        <end position="36"/>
    </location>
</feature>
<organism evidence="3 4">
    <name type="scientific">Symbiochloris irregularis</name>
    <dbReference type="NCBI Taxonomy" id="706552"/>
    <lineage>
        <taxon>Eukaryota</taxon>
        <taxon>Viridiplantae</taxon>
        <taxon>Chlorophyta</taxon>
        <taxon>core chlorophytes</taxon>
        <taxon>Trebouxiophyceae</taxon>
        <taxon>Trebouxiales</taxon>
        <taxon>Trebouxiaceae</taxon>
        <taxon>Symbiochloris</taxon>
    </lineage>
</organism>
<evidence type="ECO:0000313" key="4">
    <source>
        <dbReference type="Proteomes" id="UP001465755"/>
    </source>
</evidence>
<evidence type="ECO:0000256" key="2">
    <source>
        <dbReference type="SAM" id="MobiDB-lite"/>
    </source>
</evidence>
<protein>
    <submittedName>
        <fullName evidence="3">Uncharacterized protein</fullName>
    </submittedName>
</protein>